<dbReference type="Pfam" id="PF15919">
    <property type="entry name" value="HicB_lk_antitox"/>
    <property type="match status" value="1"/>
</dbReference>
<dbReference type="AlphaFoldDB" id="A0A0P7C2S7"/>
<sequence length="74" mass="8259">MLNYKILMNREPEGGYTVMVPSLPGCITYGETVDEAIEMAREAIELYIEELKARGESIPDDSQTLEYSISLEAA</sequence>
<dbReference type="InterPro" id="IPR035069">
    <property type="entry name" value="TTHA1013/TTHA0281-like"/>
</dbReference>
<dbReference type="PANTHER" id="PTHR34504:SF2">
    <property type="entry name" value="UPF0150 PROTEIN SSL0259"/>
    <property type="match status" value="1"/>
</dbReference>
<dbReference type="RefSeq" id="WP_055146000.1">
    <property type="nucleotide sequence ID" value="NZ_JXSZ01000006.1"/>
</dbReference>
<evidence type="ECO:0000259" key="1">
    <source>
        <dbReference type="Pfam" id="PF15919"/>
    </source>
</evidence>
<proteinExistence type="predicted"/>
<evidence type="ECO:0000313" key="2">
    <source>
        <dbReference type="EMBL" id="KPM48432.1"/>
    </source>
</evidence>
<dbReference type="PANTHER" id="PTHR34504">
    <property type="entry name" value="ANTITOXIN HICB"/>
    <property type="match status" value="1"/>
</dbReference>
<protein>
    <submittedName>
        <fullName evidence="2">Antitoxin HicB</fullName>
    </submittedName>
</protein>
<keyword evidence="3" id="KW-1185">Reference proteome</keyword>
<gene>
    <name evidence="2" type="ORF">AFM12_07295</name>
</gene>
<feature type="domain" description="HicB-like antitoxin of toxin-antitoxin system" evidence="1">
    <location>
        <begin position="4"/>
        <end position="67"/>
    </location>
</feature>
<organism evidence="2 3">
    <name type="scientific">Jiulongibacter sediminis</name>
    <dbReference type="NCBI Taxonomy" id="1605367"/>
    <lineage>
        <taxon>Bacteria</taxon>
        <taxon>Pseudomonadati</taxon>
        <taxon>Bacteroidota</taxon>
        <taxon>Cytophagia</taxon>
        <taxon>Cytophagales</taxon>
        <taxon>Leadbetterellaceae</taxon>
        <taxon>Jiulongibacter</taxon>
    </lineage>
</organism>
<dbReference type="InterPro" id="IPR031807">
    <property type="entry name" value="HicB-like"/>
</dbReference>
<dbReference type="Gene3D" id="3.30.160.250">
    <property type="match status" value="1"/>
</dbReference>
<dbReference type="Proteomes" id="UP000050454">
    <property type="component" value="Unassembled WGS sequence"/>
</dbReference>
<dbReference type="InterPro" id="IPR051404">
    <property type="entry name" value="TA_system_antitoxin"/>
</dbReference>
<dbReference type="STRING" id="1605367.AFM12_07295"/>
<name>A0A0P7C2S7_9BACT</name>
<dbReference type="EMBL" id="LGTQ01000006">
    <property type="protein sequence ID" value="KPM48432.1"/>
    <property type="molecule type" value="Genomic_DNA"/>
</dbReference>
<dbReference type="SUPFAM" id="SSF143100">
    <property type="entry name" value="TTHA1013/TTHA0281-like"/>
    <property type="match status" value="1"/>
</dbReference>
<reference evidence="2 3" key="1">
    <citation type="submission" date="2015-07" db="EMBL/GenBank/DDBJ databases">
        <title>The draft genome sequence of Leadbetterella sp. JN14-9.</title>
        <authorList>
            <person name="Liu Y."/>
            <person name="Du J."/>
            <person name="Shao Z."/>
        </authorList>
    </citation>
    <scope>NUCLEOTIDE SEQUENCE [LARGE SCALE GENOMIC DNA]</scope>
    <source>
        <strain evidence="2 3">JN14-9</strain>
    </source>
</reference>
<accession>A0A0P7C2S7</accession>
<evidence type="ECO:0000313" key="3">
    <source>
        <dbReference type="Proteomes" id="UP000050454"/>
    </source>
</evidence>
<dbReference type="OrthoDB" id="5419659at2"/>
<comment type="caution">
    <text evidence="2">The sequence shown here is derived from an EMBL/GenBank/DDBJ whole genome shotgun (WGS) entry which is preliminary data.</text>
</comment>